<gene>
    <name evidence="1" type="ORF">D0962_18915</name>
</gene>
<evidence type="ECO:0000313" key="2">
    <source>
        <dbReference type="Proteomes" id="UP000473574"/>
    </source>
</evidence>
<organism evidence="1 2">
    <name type="scientific">Adonisia turfae CCMR0082</name>
    <dbReference type="NCBI Taxonomy" id="2304604"/>
    <lineage>
        <taxon>Bacteria</taxon>
        <taxon>Bacillati</taxon>
        <taxon>Cyanobacteriota</taxon>
        <taxon>Adonisia</taxon>
        <taxon>Adonisia turfae</taxon>
    </lineage>
</organism>
<dbReference type="AlphaFoldDB" id="A0A6M0S9T5"/>
<dbReference type="RefSeq" id="WP_163665404.1">
    <property type="nucleotide sequence ID" value="NZ_QZCE01000002.1"/>
</dbReference>
<dbReference type="EMBL" id="QZCE01000002">
    <property type="protein sequence ID" value="NEZ64833.1"/>
    <property type="molecule type" value="Genomic_DNA"/>
</dbReference>
<accession>A0A6M0S9T5</accession>
<proteinExistence type="predicted"/>
<protein>
    <submittedName>
        <fullName evidence="1">Uncharacterized protein</fullName>
    </submittedName>
</protein>
<dbReference type="Proteomes" id="UP000473574">
    <property type="component" value="Unassembled WGS sequence"/>
</dbReference>
<comment type="caution">
    <text evidence="1">The sequence shown here is derived from an EMBL/GenBank/DDBJ whole genome shotgun (WGS) entry which is preliminary data.</text>
</comment>
<sequence length="168" mass="19364">MQTAQNQEIALFDNISRMDSEMRTVTNSNIFHQGSATLDQALDSVDKISPTLHRLPNSEFSLRDPSEVRASNREIARENYRGKETEELDRLASKRNKIIEKKFSLGAEITESEEKQLKYIEWQIDRIEDSLIGDRLDELAALIDQQNALGDDIRLFTKQVEGILKQKR</sequence>
<reference evidence="1 2" key="1">
    <citation type="journal article" date="2020" name="Microb. Ecol.">
        <title>Ecogenomics of the Marine Benthic Filamentous Cyanobacterium Adonisia.</title>
        <authorList>
            <person name="Walter J.M."/>
            <person name="Coutinho F.H."/>
            <person name="Leomil L."/>
            <person name="Hargreaves P.I."/>
            <person name="Campeao M.E."/>
            <person name="Vieira V.V."/>
            <person name="Silva B.S."/>
            <person name="Fistarol G.O."/>
            <person name="Salomon P.S."/>
            <person name="Sawabe T."/>
            <person name="Mino S."/>
            <person name="Hosokawa M."/>
            <person name="Miyashita H."/>
            <person name="Maruyama F."/>
            <person name="van Verk M.C."/>
            <person name="Dutilh B.E."/>
            <person name="Thompson C.C."/>
            <person name="Thompson F.L."/>
        </authorList>
    </citation>
    <scope>NUCLEOTIDE SEQUENCE [LARGE SCALE GENOMIC DNA]</scope>
    <source>
        <strain evidence="1 2">CCMR0082</strain>
    </source>
</reference>
<evidence type="ECO:0000313" key="1">
    <source>
        <dbReference type="EMBL" id="NEZ64833.1"/>
    </source>
</evidence>
<name>A0A6M0S9T5_9CYAN</name>